<proteinExistence type="predicted"/>
<reference evidence="1" key="1">
    <citation type="submission" date="2019-09" db="EMBL/GenBank/DDBJ databases">
        <authorList>
            <person name="Zhang L."/>
        </authorList>
    </citation>
    <scope>NUCLEOTIDE SEQUENCE</scope>
</reference>
<dbReference type="EMBL" id="LR721781">
    <property type="protein sequence ID" value="VVW12145.1"/>
    <property type="molecule type" value="Genomic_DNA"/>
</dbReference>
<name>A0A5K1BA36_9MAGN</name>
<sequence length="14" mass="1474">MEVGGIPFQTQPAV</sequence>
<gene>
    <name evidence="1" type="ORF">NYM_LOCUS14294</name>
</gene>
<accession>A0A5K1BA36</accession>
<protein>
    <submittedName>
        <fullName evidence="1">Uncharacterized protein</fullName>
    </submittedName>
</protein>
<evidence type="ECO:0000313" key="1">
    <source>
        <dbReference type="EMBL" id="VVW12145.1"/>
    </source>
</evidence>
<organism evidence="1">
    <name type="scientific">Nymphaea colorata</name>
    <name type="common">pocket water lily</name>
    <dbReference type="NCBI Taxonomy" id="210225"/>
    <lineage>
        <taxon>Eukaryota</taxon>
        <taxon>Viridiplantae</taxon>
        <taxon>Streptophyta</taxon>
        <taxon>Embryophyta</taxon>
        <taxon>Tracheophyta</taxon>
        <taxon>Spermatophyta</taxon>
        <taxon>Magnoliopsida</taxon>
        <taxon>Nymphaeales</taxon>
        <taxon>Nymphaeaceae</taxon>
        <taxon>Nymphaea</taxon>
    </lineage>
</organism>